<evidence type="ECO:0000313" key="2">
    <source>
        <dbReference type="Proteomes" id="UP000240449"/>
    </source>
</evidence>
<reference evidence="1 2" key="1">
    <citation type="submission" date="2018-01" db="EMBL/GenBank/DDBJ databases">
        <authorList>
            <person name="Mohamed A."/>
            <person name="Betsko A.J."/>
            <person name="Aull H.G."/>
            <person name="Zack K.M."/>
            <person name="Garlena R.A."/>
            <person name="Russel D.A."/>
            <person name="Pope W.H."/>
            <person name="Jacobs-Sera D."/>
            <person name="Hatfull G.F."/>
        </authorList>
    </citation>
    <scope>NUCLEOTIDE SEQUENCE [LARGE SCALE GENOMIC DNA]</scope>
</reference>
<protein>
    <submittedName>
        <fullName evidence="1">Uncharacterized protein</fullName>
    </submittedName>
</protein>
<accession>A0A2L0HLV0</accession>
<organism evidence="1 2">
    <name type="scientific">Microbacterium phage AxiPup</name>
    <dbReference type="NCBI Taxonomy" id="2079578"/>
    <lineage>
        <taxon>Viruses</taxon>
        <taxon>Duplodnaviria</taxon>
        <taxon>Heunggongvirae</taxon>
        <taxon>Uroviricota</taxon>
        <taxon>Caudoviricetes</taxon>
        <taxon>Ilzatvirus</taxon>
        <taxon>Ilzatvirus teagan</taxon>
    </lineage>
</organism>
<evidence type="ECO:0000313" key="1">
    <source>
        <dbReference type="EMBL" id="AUX82676.1"/>
    </source>
</evidence>
<sequence>MVTRYVNQVGASQSMGQPFGSCYSEAILWERQRNSAYGEYVLYQVRDISLASGQQWWRAKFEIGIANAAGTVYSTSSTYKYWGSWTPWIQLTGAWYLGNFRLRTRIPEILKNSAGEIHSCQWGSWTIGLSFANDGV</sequence>
<gene>
    <name evidence="1" type="primary">27</name>
    <name evidence="1" type="ORF">PBI_AXIPUP_27</name>
</gene>
<dbReference type="EMBL" id="MG839016">
    <property type="protein sequence ID" value="AUX82676.1"/>
    <property type="molecule type" value="Genomic_DNA"/>
</dbReference>
<dbReference type="Proteomes" id="UP000240449">
    <property type="component" value="Segment"/>
</dbReference>
<name>A0A2L0HLV0_9CAUD</name>
<proteinExistence type="predicted"/>